<organism evidence="13 14">
    <name type="scientific">Pseudoxanthomonas kaohsiungensis</name>
    <dbReference type="NCBI Taxonomy" id="283923"/>
    <lineage>
        <taxon>Bacteria</taxon>
        <taxon>Pseudomonadati</taxon>
        <taxon>Pseudomonadota</taxon>
        <taxon>Gammaproteobacteria</taxon>
        <taxon>Lysobacterales</taxon>
        <taxon>Lysobacteraceae</taxon>
        <taxon>Pseudoxanthomonas</taxon>
    </lineage>
</organism>
<dbReference type="EMBL" id="JBHTKN010000001">
    <property type="protein sequence ID" value="MFD1041277.1"/>
    <property type="molecule type" value="Genomic_DNA"/>
</dbReference>
<keyword evidence="4 10" id="KW-0812">Transmembrane</keyword>
<evidence type="ECO:0000256" key="7">
    <source>
        <dbReference type="ARBA" id="ARBA00023065"/>
    </source>
</evidence>
<keyword evidence="5" id="KW-0862">Zinc</keyword>
<dbReference type="Proteomes" id="UP001597033">
    <property type="component" value="Unassembled WGS sequence"/>
</dbReference>
<keyword evidence="6 10" id="KW-1133">Transmembrane helix</keyword>
<keyword evidence="3" id="KW-0813">Transport</keyword>
<evidence type="ECO:0000256" key="5">
    <source>
        <dbReference type="ARBA" id="ARBA00022906"/>
    </source>
</evidence>
<dbReference type="InterPro" id="IPR036837">
    <property type="entry name" value="Cation_efflux_CTD_sf"/>
</dbReference>
<keyword evidence="7" id="KW-0406">Ion transport</keyword>
<feature type="compositionally biased region" description="Basic and acidic residues" evidence="9">
    <location>
        <begin position="45"/>
        <end position="57"/>
    </location>
</feature>
<dbReference type="RefSeq" id="WP_162377527.1">
    <property type="nucleotide sequence ID" value="NZ_JBHTKN010000001.1"/>
</dbReference>
<dbReference type="NCBIfam" id="TIGR01297">
    <property type="entry name" value="CDF"/>
    <property type="match status" value="1"/>
</dbReference>
<feature type="transmembrane region" description="Helical" evidence="10">
    <location>
        <begin position="98"/>
        <end position="117"/>
    </location>
</feature>
<keyword evidence="5" id="KW-0864">Zinc transport</keyword>
<dbReference type="InterPro" id="IPR027469">
    <property type="entry name" value="Cation_efflux_TMD_sf"/>
</dbReference>
<dbReference type="InterPro" id="IPR002524">
    <property type="entry name" value="Cation_efflux"/>
</dbReference>
<comment type="similarity">
    <text evidence="2">Belongs to the cation diffusion facilitator (CDF) transporter (TC 2.A.4) family. SLC30A subfamily.</text>
</comment>
<evidence type="ECO:0000256" key="1">
    <source>
        <dbReference type="ARBA" id="ARBA00004141"/>
    </source>
</evidence>
<evidence type="ECO:0000259" key="11">
    <source>
        <dbReference type="Pfam" id="PF01545"/>
    </source>
</evidence>
<dbReference type="InterPro" id="IPR027470">
    <property type="entry name" value="Cation_efflux_CTD"/>
</dbReference>
<gene>
    <name evidence="13" type="ORF">ACFQ2N_02790</name>
</gene>
<feature type="transmembrane region" description="Helical" evidence="10">
    <location>
        <begin position="232"/>
        <end position="250"/>
    </location>
</feature>
<dbReference type="Gene3D" id="1.20.1510.10">
    <property type="entry name" value="Cation efflux protein transmembrane domain"/>
    <property type="match status" value="1"/>
</dbReference>
<evidence type="ECO:0000259" key="12">
    <source>
        <dbReference type="Pfam" id="PF16916"/>
    </source>
</evidence>
<feature type="domain" description="Cation efflux protein cytoplasmic" evidence="12">
    <location>
        <begin position="262"/>
        <end position="335"/>
    </location>
</feature>
<evidence type="ECO:0000256" key="6">
    <source>
        <dbReference type="ARBA" id="ARBA00022989"/>
    </source>
</evidence>
<proteinExistence type="inferred from homology"/>
<reference evidence="14" key="1">
    <citation type="journal article" date="2019" name="Int. J. Syst. Evol. Microbiol.">
        <title>The Global Catalogue of Microorganisms (GCM) 10K type strain sequencing project: providing services to taxonomists for standard genome sequencing and annotation.</title>
        <authorList>
            <consortium name="The Broad Institute Genomics Platform"/>
            <consortium name="The Broad Institute Genome Sequencing Center for Infectious Disease"/>
            <person name="Wu L."/>
            <person name="Ma J."/>
        </authorList>
    </citation>
    <scope>NUCLEOTIDE SEQUENCE [LARGE SCALE GENOMIC DNA]</scope>
    <source>
        <strain evidence="14">CCUG 55854</strain>
    </source>
</reference>
<evidence type="ECO:0000256" key="2">
    <source>
        <dbReference type="ARBA" id="ARBA00008873"/>
    </source>
</evidence>
<dbReference type="SUPFAM" id="SSF161111">
    <property type="entry name" value="Cation efflux protein transmembrane domain-like"/>
    <property type="match status" value="1"/>
</dbReference>
<evidence type="ECO:0000313" key="14">
    <source>
        <dbReference type="Proteomes" id="UP001597033"/>
    </source>
</evidence>
<accession>A0ABW3LTA1</accession>
<dbReference type="Pfam" id="PF16916">
    <property type="entry name" value="ZT_dimer"/>
    <property type="match status" value="1"/>
</dbReference>
<feature type="transmembrane region" description="Helical" evidence="10">
    <location>
        <begin position="67"/>
        <end position="86"/>
    </location>
</feature>
<feature type="transmembrane region" description="Helical" evidence="10">
    <location>
        <begin position="165"/>
        <end position="184"/>
    </location>
</feature>
<evidence type="ECO:0000313" key="13">
    <source>
        <dbReference type="EMBL" id="MFD1041277.1"/>
    </source>
</evidence>
<name>A0ABW3LTA1_9GAMM</name>
<feature type="transmembrane region" description="Helical" evidence="10">
    <location>
        <begin position="205"/>
        <end position="226"/>
    </location>
</feature>
<dbReference type="InterPro" id="IPR058533">
    <property type="entry name" value="Cation_efflux_TM"/>
</dbReference>
<comment type="subcellular location">
    <subcellularLocation>
        <location evidence="1">Membrane</location>
        <topology evidence="1">Multi-pass membrane protein</topology>
    </subcellularLocation>
</comment>
<evidence type="ECO:0000256" key="10">
    <source>
        <dbReference type="SAM" id="Phobius"/>
    </source>
</evidence>
<feature type="domain" description="Cation efflux protein transmembrane" evidence="11">
    <location>
        <begin position="68"/>
        <end position="258"/>
    </location>
</feature>
<feature type="transmembrane region" description="Helical" evidence="10">
    <location>
        <begin position="129"/>
        <end position="153"/>
    </location>
</feature>
<dbReference type="Pfam" id="PF01545">
    <property type="entry name" value="Cation_efflux"/>
    <property type="match status" value="1"/>
</dbReference>
<feature type="region of interest" description="Disordered" evidence="9">
    <location>
        <begin position="1"/>
        <end position="57"/>
    </location>
</feature>
<evidence type="ECO:0000256" key="9">
    <source>
        <dbReference type="SAM" id="MobiDB-lite"/>
    </source>
</evidence>
<dbReference type="SUPFAM" id="SSF160240">
    <property type="entry name" value="Cation efflux protein cytoplasmic domain-like"/>
    <property type="match status" value="1"/>
</dbReference>
<protein>
    <submittedName>
        <fullName evidence="13">Cation diffusion facilitator family transporter</fullName>
    </submittedName>
</protein>
<dbReference type="PANTHER" id="PTHR11562:SF17">
    <property type="entry name" value="RE54080P-RELATED"/>
    <property type="match status" value="1"/>
</dbReference>
<keyword evidence="14" id="KW-1185">Reference proteome</keyword>
<sequence length="349" mass="37171">MTHEHDAHPATPPARAGHHSGHAHGNGHGGHTHPAECGPTHSHGHGHDHGHGGHSHVPTEIRFERPLWWALGLTATVLLVEIAGAWLTNSLALLSDAAHMATDTLALAIALVAVRLARRPPDARRTYGYARFEALGALANGMLLFALAGYILWEAWQRFRVPLPVASLGMLVVAVVGLACNLVAMRLLHAGSGQSLNLKGAYLEVWSDMLGSLAVVIAALVIRFTGWLWVDPLLAVLIGLWVLPRTWVLVREALNVLMEGVPHGVDLARLRADLGAHPQVAGIHDLHVWALASRTPAMTAHVVVADGSDPAVVRQELAGLLARHGVAHVTLQMERPGEAACAGVRCGHP</sequence>
<evidence type="ECO:0000256" key="8">
    <source>
        <dbReference type="ARBA" id="ARBA00023136"/>
    </source>
</evidence>
<evidence type="ECO:0000256" key="3">
    <source>
        <dbReference type="ARBA" id="ARBA00022448"/>
    </source>
</evidence>
<keyword evidence="8 10" id="KW-0472">Membrane</keyword>
<comment type="caution">
    <text evidence="13">The sequence shown here is derived from an EMBL/GenBank/DDBJ whole genome shotgun (WGS) entry which is preliminary data.</text>
</comment>
<dbReference type="InterPro" id="IPR050681">
    <property type="entry name" value="CDF/SLC30A"/>
</dbReference>
<dbReference type="PANTHER" id="PTHR11562">
    <property type="entry name" value="CATION EFFLUX PROTEIN/ ZINC TRANSPORTER"/>
    <property type="match status" value="1"/>
</dbReference>
<evidence type="ECO:0000256" key="4">
    <source>
        <dbReference type="ARBA" id="ARBA00022692"/>
    </source>
</evidence>